<name>D6Z3H3_DESAT</name>
<dbReference type="Gene3D" id="2.170.280.10">
    <property type="entry name" value="f41 fragment of flagellin, middle domain"/>
    <property type="match status" value="1"/>
</dbReference>
<evidence type="ECO:0000256" key="4">
    <source>
        <dbReference type="RuleBase" id="RU362073"/>
    </source>
</evidence>
<dbReference type="AlphaFoldDB" id="D6Z3H3"/>
<dbReference type="InterPro" id="IPR001492">
    <property type="entry name" value="Flagellin"/>
</dbReference>
<evidence type="ECO:0000259" key="5">
    <source>
        <dbReference type="Pfam" id="PF00669"/>
    </source>
</evidence>
<dbReference type="eggNOG" id="COG1344">
    <property type="taxonomic scope" value="Bacteria"/>
</dbReference>
<keyword evidence="7" id="KW-0966">Cell projection</keyword>
<evidence type="ECO:0000256" key="2">
    <source>
        <dbReference type="ARBA" id="ARBA00022525"/>
    </source>
</evidence>
<dbReference type="Gene3D" id="2.30.220.10">
    <property type="entry name" value="f41 fragment of flagellin, C-terminal domain"/>
    <property type="match status" value="1"/>
</dbReference>
<dbReference type="InParanoid" id="D6Z3H3"/>
<dbReference type="SUPFAM" id="SSF64518">
    <property type="entry name" value="Phase 1 flagellin"/>
    <property type="match status" value="2"/>
</dbReference>
<keyword evidence="3 4" id="KW-0975">Bacterial flagellum</keyword>
<comment type="subcellular location">
    <subcellularLocation>
        <location evidence="4">Secreted</location>
    </subcellularLocation>
    <subcellularLocation>
        <location evidence="4">Bacterial flagellum</location>
    </subcellularLocation>
</comment>
<comment type="similarity">
    <text evidence="1 4">Belongs to the bacterial flagellin family.</text>
</comment>
<dbReference type="EMBL" id="CP001940">
    <property type="protein sequence ID" value="ADH86098.1"/>
    <property type="molecule type" value="Genomic_DNA"/>
</dbReference>
<dbReference type="PRINTS" id="PR00207">
    <property type="entry name" value="FLAGELLIN"/>
</dbReference>
<dbReference type="InterPro" id="IPR042187">
    <property type="entry name" value="Flagellin_C_sub2"/>
</dbReference>
<evidence type="ECO:0000313" key="8">
    <source>
        <dbReference type="Proteomes" id="UP000001508"/>
    </source>
</evidence>
<dbReference type="RefSeq" id="WP_013163626.1">
    <property type="nucleotide sequence ID" value="NC_014216.1"/>
</dbReference>
<dbReference type="Proteomes" id="UP000001508">
    <property type="component" value="Chromosome"/>
</dbReference>
<keyword evidence="7" id="KW-0969">Cilium</keyword>
<feature type="domain" description="Flagellin C-terminal" evidence="6">
    <location>
        <begin position="847"/>
        <end position="931"/>
    </location>
</feature>
<dbReference type="STRING" id="589865.DaAHT2_1403"/>
<dbReference type="KEGG" id="dak:DaAHT2_1403"/>
<dbReference type="Pfam" id="PF00700">
    <property type="entry name" value="Flagellin_C"/>
    <property type="match status" value="1"/>
</dbReference>
<dbReference type="GO" id="GO:0009288">
    <property type="term" value="C:bacterial-type flagellum"/>
    <property type="evidence" value="ECO:0007669"/>
    <property type="project" value="UniProtKB-SubCell"/>
</dbReference>
<dbReference type="GO" id="GO:0005576">
    <property type="term" value="C:extracellular region"/>
    <property type="evidence" value="ECO:0007669"/>
    <property type="project" value="UniProtKB-SubCell"/>
</dbReference>
<dbReference type="InterPro" id="IPR001029">
    <property type="entry name" value="Flagellin_N"/>
</dbReference>
<dbReference type="GO" id="GO:0005198">
    <property type="term" value="F:structural molecule activity"/>
    <property type="evidence" value="ECO:0007669"/>
    <property type="project" value="UniProtKB-UniRule"/>
</dbReference>
<dbReference type="SUPFAM" id="SSF51161">
    <property type="entry name" value="Trimeric LpxA-like enzymes"/>
    <property type="match status" value="1"/>
</dbReference>
<evidence type="ECO:0000313" key="7">
    <source>
        <dbReference type="EMBL" id="ADH86098.1"/>
    </source>
</evidence>
<comment type="function">
    <text evidence="4">Flagellin is the subunit protein which polymerizes to form the filaments of bacterial flagella.</text>
</comment>
<dbReference type="InterPro" id="IPR046358">
    <property type="entry name" value="Flagellin_C"/>
</dbReference>
<dbReference type="Gene3D" id="6.10.280.190">
    <property type="match status" value="1"/>
</dbReference>
<evidence type="ECO:0000256" key="3">
    <source>
        <dbReference type="ARBA" id="ARBA00023143"/>
    </source>
</evidence>
<proteinExistence type="inferred from homology"/>
<dbReference type="OrthoDB" id="9796789at2"/>
<keyword evidence="2 4" id="KW-0964">Secreted</keyword>
<organism evidence="7 8">
    <name type="scientific">Desulfurivibrio alkaliphilus (strain DSM 19089 / UNIQEM U267 / AHT2)</name>
    <dbReference type="NCBI Taxonomy" id="589865"/>
    <lineage>
        <taxon>Bacteria</taxon>
        <taxon>Pseudomonadati</taxon>
        <taxon>Thermodesulfobacteriota</taxon>
        <taxon>Desulfobulbia</taxon>
        <taxon>Desulfobulbales</taxon>
        <taxon>Desulfobulbaceae</taxon>
        <taxon>Desulfurivibrio</taxon>
    </lineage>
</organism>
<keyword evidence="8" id="KW-1185">Reference proteome</keyword>
<gene>
    <name evidence="7" type="ordered locus">DaAHT2_1403</name>
</gene>
<feature type="domain" description="Flagellin N-terminal" evidence="5">
    <location>
        <begin position="5"/>
        <end position="143"/>
    </location>
</feature>
<dbReference type="InterPro" id="IPR010810">
    <property type="entry name" value="Flagellin_hook_IN_motif"/>
</dbReference>
<dbReference type="Pfam" id="PF00669">
    <property type="entry name" value="Flagellin_N"/>
    <property type="match status" value="1"/>
</dbReference>
<dbReference type="Gene3D" id="1.20.1330.10">
    <property type="entry name" value="f41 fragment of flagellin, N-terminal domain"/>
    <property type="match status" value="2"/>
</dbReference>
<dbReference type="InterPro" id="IPR011004">
    <property type="entry name" value="Trimer_LpxA-like_sf"/>
</dbReference>
<evidence type="ECO:0000256" key="1">
    <source>
        <dbReference type="ARBA" id="ARBA00005709"/>
    </source>
</evidence>
<reference evidence="8" key="1">
    <citation type="submission" date="2010-02" db="EMBL/GenBank/DDBJ databases">
        <title>Complete sequence of Desulfurivibrio alkaliphilus AHT2.</title>
        <authorList>
            <consortium name="US DOE Joint Genome Institute"/>
            <person name="Pitluck S."/>
            <person name="Chertkov O."/>
            <person name="Detter J.C."/>
            <person name="Han C."/>
            <person name="Tapia R."/>
            <person name="Larimer F."/>
            <person name="Land M."/>
            <person name="Hauser L."/>
            <person name="Kyrpides N."/>
            <person name="Mikhailova N."/>
            <person name="Sorokin D.Y."/>
            <person name="Muyzer G."/>
            <person name="Woyke T."/>
        </authorList>
    </citation>
    <scope>NUCLEOTIDE SEQUENCE [LARGE SCALE GENOMIC DNA]</scope>
    <source>
        <strain evidence="8">DSM 19089 / UNIQEM U267 / AHT2</strain>
    </source>
</reference>
<evidence type="ECO:0000259" key="6">
    <source>
        <dbReference type="Pfam" id="PF00700"/>
    </source>
</evidence>
<dbReference type="HOGENOM" id="CLU_011142_7_1_7"/>
<sequence>MSLKINTNIAAMNAHNNMQKTSGNLNTSLERLSSGLRINRAADDASGMAIADSLRSQSLGLGQAIRNANDGIAMVQTADGALEESINIVNTIKTKAIQAAQDGQTQESRAAIQADVNRLMEQLDNIARTTAFNNQKLLSGAFTNKAFQIGAYAQETVNFSIASSESTKIGHVTSSQLNFSEAGTSSLSLYSSIENRTYNLNTVDVRYDNSRENSLGAVADEINKLSDQLGITANAVVRTTTDENIEKGQTGVFSINGVNIGSISVQENDADGALVAAINQKSNQHGVFASVDFEGKMTLTSMDGRAISVTADDATRGVLGGTEDMSTLGHIQLTQMGAAEIMVYDRNDLDGDLVSVVGNLRVDTLNVNEEDGMLLNTNSELAAGSRIAANSQISVEFANGYMLDTDVAATDLVLAAGSVLKAGTVIGDGSDLTSAITIEEIDGTTGVITAGSGSVLIGKIDLAANTDIFGKATLSATVDATGDDDVIGAGSVLEVGSDLTVDADGSGITFTSGTIFSQQDYEGLLAAVDAATGGDANASYTGGAYTVLSDGSYQLTENLEITAAAGAGAVAVEHDFANEVVVGSNMTTLDDVTLKLAVGSVLHTDSVIESSALELSRLEVDGASMDIVAGSELATGTIMGAGSEFDDDDDQFVLASDAVVGPNFTLASDTTNSDVAAGSTLTLANSFTLEDGAYTLAAQGEQMTLAQGSRLNTDSEIADGSTLGGTATLLSDAQVRGDGMIVAKGSELNTGSVIKAGTTMTFDLYDGGELVAAAGTVLDNDFVVGADKLTIERNISLAADSVITAHSTLAPSGVLADVAAGEMGDTVLARLSDVDVTSQEGAQQAIAIADAALKSLNKVRADLGSVQNQLTSTISNISVTRVNITAAESGIRDVDFAEEAANFSKFQVLNQAGSFAMAQANATAQNVLSLLQG</sequence>
<accession>D6Z3H3</accession>
<protein>
    <recommendedName>
        <fullName evidence="4">Flagellin</fullName>
    </recommendedName>
</protein>
<dbReference type="PANTHER" id="PTHR42792">
    <property type="entry name" value="FLAGELLIN"/>
    <property type="match status" value="1"/>
</dbReference>
<dbReference type="PANTHER" id="PTHR42792:SF2">
    <property type="entry name" value="FLAGELLIN"/>
    <property type="match status" value="1"/>
</dbReference>
<keyword evidence="7" id="KW-0282">Flagellum</keyword>
<dbReference type="Gene3D" id="6.10.10.10">
    <property type="entry name" value="Flagellar export chaperone, C-terminal domain"/>
    <property type="match status" value="1"/>
</dbReference>
<dbReference type="Pfam" id="PF07196">
    <property type="entry name" value="Flagellin_IN"/>
    <property type="match status" value="1"/>
</dbReference>
<dbReference type="Gene3D" id="3.30.70.2120">
    <property type="match status" value="1"/>
</dbReference>